<gene>
    <name evidence="1" type="primary">mdm1</name>
    <name evidence="1" type="ORF">DAT39_014237</name>
</gene>
<evidence type="ECO:0000313" key="2">
    <source>
        <dbReference type="Proteomes" id="UP000727407"/>
    </source>
</evidence>
<organism evidence="1 2">
    <name type="scientific">Clarias magur</name>
    <name type="common">Asian catfish</name>
    <name type="synonym">Macropteronotus magur</name>
    <dbReference type="NCBI Taxonomy" id="1594786"/>
    <lineage>
        <taxon>Eukaryota</taxon>
        <taxon>Metazoa</taxon>
        <taxon>Chordata</taxon>
        <taxon>Craniata</taxon>
        <taxon>Vertebrata</taxon>
        <taxon>Euteleostomi</taxon>
        <taxon>Actinopterygii</taxon>
        <taxon>Neopterygii</taxon>
        <taxon>Teleostei</taxon>
        <taxon>Ostariophysi</taxon>
        <taxon>Siluriformes</taxon>
        <taxon>Clariidae</taxon>
        <taxon>Clarias</taxon>
    </lineage>
</organism>
<dbReference type="Proteomes" id="UP000727407">
    <property type="component" value="Unassembled WGS sequence"/>
</dbReference>
<evidence type="ECO:0000313" key="1">
    <source>
        <dbReference type="EMBL" id="KAF5896049.1"/>
    </source>
</evidence>
<dbReference type="AlphaFoldDB" id="A0A8J4UCU5"/>
<keyword evidence="2" id="KW-1185">Reference proteome</keyword>
<comment type="caution">
    <text evidence="1">The sequence shown here is derived from an EMBL/GenBank/DDBJ whole genome shotgun (WGS) entry which is preliminary data.</text>
</comment>
<reference evidence="1" key="1">
    <citation type="submission" date="2020-07" db="EMBL/GenBank/DDBJ databases">
        <title>Clarias magur genome sequencing, assembly and annotation.</title>
        <authorList>
            <person name="Kushwaha B."/>
            <person name="Kumar R."/>
            <person name="Das P."/>
            <person name="Joshi C.G."/>
            <person name="Kumar D."/>
            <person name="Nagpure N.S."/>
            <person name="Pandey M."/>
            <person name="Agarwal S."/>
            <person name="Srivastava S."/>
            <person name="Singh M."/>
            <person name="Sahoo L."/>
            <person name="Jayasankar P."/>
            <person name="Meher P.K."/>
            <person name="Koringa P.G."/>
            <person name="Iquebal M.A."/>
            <person name="Das S.P."/>
            <person name="Bit A."/>
            <person name="Patnaik S."/>
            <person name="Patel N."/>
            <person name="Shah T.M."/>
            <person name="Hinsu A."/>
            <person name="Jena J.K."/>
        </authorList>
    </citation>
    <scope>NUCLEOTIDE SEQUENCE</scope>
    <source>
        <strain evidence="1">CIFAMagur01</strain>
        <tissue evidence="1">Testis</tissue>
    </source>
</reference>
<name>A0A8J4UCU5_CLAMG</name>
<sequence>MTDSSRSLRIKHPPFKCQSLPVPYKVLLEGLKKNTWCSFPGTSRPFLTRRLAGENNHPGMNVAQAVLPTWFTQSLNSAVL</sequence>
<dbReference type="EMBL" id="QNUK01000294">
    <property type="protein sequence ID" value="KAF5896049.1"/>
    <property type="molecule type" value="Genomic_DNA"/>
</dbReference>
<accession>A0A8J4UCU5</accession>
<proteinExistence type="predicted"/>
<protein>
    <submittedName>
        <fullName evidence="1">Nuclear protein MDM1 isoform X1</fullName>
    </submittedName>
</protein>